<comment type="caution">
    <text evidence="3">The sequence shown here is derived from an EMBL/GenBank/DDBJ whole genome shotgun (WGS) entry which is preliminary data.</text>
</comment>
<dbReference type="SUPFAM" id="SSF52266">
    <property type="entry name" value="SGNH hydrolase"/>
    <property type="match status" value="1"/>
</dbReference>
<protein>
    <recommendedName>
        <fullName evidence="5">GDSL esterase/lipase</fullName>
    </recommendedName>
</protein>
<gene>
    <name evidence="3" type="ORF">VNO80_05558</name>
</gene>
<evidence type="ECO:0000313" key="4">
    <source>
        <dbReference type="Proteomes" id="UP001374584"/>
    </source>
</evidence>
<dbReference type="CDD" id="cd01837">
    <property type="entry name" value="SGNH_plant_lipase_like"/>
    <property type="match status" value="1"/>
</dbReference>
<feature type="chain" id="PRO_5043014664" description="GDSL esterase/lipase" evidence="2">
    <location>
        <begin position="24"/>
        <end position="351"/>
    </location>
</feature>
<dbReference type="InterPro" id="IPR050592">
    <property type="entry name" value="GDSL_lipolytic_enzyme"/>
</dbReference>
<evidence type="ECO:0008006" key="5">
    <source>
        <dbReference type="Google" id="ProtNLM"/>
    </source>
</evidence>
<dbReference type="Pfam" id="PF00657">
    <property type="entry name" value="Lipase_GDSL"/>
    <property type="match status" value="1"/>
</dbReference>
<proteinExistence type="inferred from homology"/>
<comment type="similarity">
    <text evidence="1">Belongs to the 'GDSL' lipolytic enzyme family.</text>
</comment>
<dbReference type="Proteomes" id="UP001374584">
    <property type="component" value="Unassembled WGS sequence"/>
</dbReference>
<evidence type="ECO:0000256" key="2">
    <source>
        <dbReference type="SAM" id="SignalP"/>
    </source>
</evidence>
<dbReference type="GO" id="GO:0016788">
    <property type="term" value="F:hydrolase activity, acting on ester bonds"/>
    <property type="evidence" value="ECO:0007669"/>
    <property type="project" value="InterPro"/>
</dbReference>
<dbReference type="AlphaFoldDB" id="A0AAN9NK30"/>
<dbReference type="PANTHER" id="PTHR45642">
    <property type="entry name" value="GDSL ESTERASE/LIPASE EXL3"/>
    <property type="match status" value="1"/>
</dbReference>
<dbReference type="PANTHER" id="PTHR45642:SF120">
    <property type="entry name" value="GDSL-LIKE LIPASE_ACYLHYDROLASE"/>
    <property type="match status" value="1"/>
</dbReference>
<feature type="signal peptide" evidence="2">
    <location>
        <begin position="1"/>
        <end position="23"/>
    </location>
</feature>
<dbReference type="Gene3D" id="3.40.50.1110">
    <property type="entry name" value="SGNH hydrolase"/>
    <property type="match status" value="1"/>
</dbReference>
<reference evidence="3 4" key="1">
    <citation type="submission" date="2024-01" db="EMBL/GenBank/DDBJ databases">
        <title>The genomes of 5 underutilized Papilionoideae crops provide insights into root nodulation and disease resistanc.</title>
        <authorList>
            <person name="Jiang F."/>
        </authorList>
    </citation>
    <scope>NUCLEOTIDE SEQUENCE [LARGE SCALE GENOMIC DNA]</scope>
    <source>
        <strain evidence="3">JINMINGXINNONG_FW02</strain>
        <tissue evidence="3">Leaves</tissue>
    </source>
</reference>
<accession>A0AAN9NK30</accession>
<dbReference type="FunFam" id="3.40.50.1110:FF:000003">
    <property type="entry name" value="GDSL esterase/lipase APG"/>
    <property type="match status" value="1"/>
</dbReference>
<keyword evidence="4" id="KW-1185">Reference proteome</keyword>
<name>A0AAN9NK30_PHACN</name>
<organism evidence="3 4">
    <name type="scientific">Phaseolus coccineus</name>
    <name type="common">Scarlet runner bean</name>
    <name type="synonym">Phaseolus multiflorus</name>
    <dbReference type="NCBI Taxonomy" id="3886"/>
    <lineage>
        <taxon>Eukaryota</taxon>
        <taxon>Viridiplantae</taxon>
        <taxon>Streptophyta</taxon>
        <taxon>Embryophyta</taxon>
        <taxon>Tracheophyta</taxon>
        <taxon>Spermatophyta</taxon>
        <taxon>Magnoliopsida</taxon>
        <taxon>eudicotyledons</taxon>
        <taxon>Gunneridae</taxon>
        <taxon>Pentapetalae</taxon>
        <taxon>rosids</taxon>
        <taxon>fabids</taxon>
        <taxon>Fabales</taxon>
        <taxon>Fabaceae</taxon>
        <taxon>Papilionoideae</taxon>
        <taxon>50 kb inversion clade</taxon>
        <taxon>NPAAA clade</taxon>
        <taxon>indigoferoid/millettioid clade</taxon>
        <taxon>Phaseoleae</taxon>
        <taxon>Phaseolus</taxon>
    </lineage>
</organism>
<dbReference type="InterPro" id="IPR036514">
    <property type="entry name" value="SGNH_hydro_sf"/>
</dbReference>
<keyword evidence="2" id="KW-0732">Signal</keyword>
<dbReference type="InterPro" id="IPR035669">
    <property type="entry name" value="SGNH_plant_lipase-like"/>
</dbReference>
<dbReference type="EMBL" id="JAYMYR010000003">
    <property type="protein sequence ID" value="KAK7372187.1"/>
    <property type="molecule type" value="Genomic_DNA"/>
</dbReference>
<sequence length="351" mass="39568">MSSTMYLVMVMYVCIRVLDPVQSSNFSSLLVFGDSTVDSGNNNYLLTISKANYFPYGIDFPGHVPTGRFSNGKLVSDFLASALNIKDTVPPFLNPNLSDEELLTGVSFASGQSGIDEFTPSLTNVLSMEQQVEYFRAYTVKLKQMVGEDEAIQRLGDALVLISVGSNDFILNFHDFPTRRLLFITIDAYQDYLLDKLEVFIKELYDQGCRNIGVGGLPPLGCLPFQMSLKFKIDRQCLEDENADSEKYNRKLTQRLSQLQATLPQSKIVYGDIYHPLLNLITNPQDYGMEVTNRGCCGSGYFEVIEICNAFTPLCSNHSKYVFWGSIHLTEASYHYLADYFIRVALPLFFK</sequence>
<dbReference type="InterPro" id="IPR001087">
    <property type="entry name" value="GDSL"/>
</dbReference>
<evidence type="ECO:0000313" key="3">
    <source>
        <dbReference type="EMBL" id="KAK7372187.1"/>
    </source>
</evidence>
<evidence type="ECO:0000256" key="1">
    <source>
        <dbReference type="ARBA" id="ARBA00008668"/>
    </source>
</evidence>